<evidence type="ECO:0000313" key="8">
    <source>
        <dbReference type="Proteomes" id="UP001152604"/>
    </source>
</evidence>
<sequence>MANSPSRRHLREGPGGRIVSHAVIIAVAMTYDGRPEVLGVVAGQPEMFWTDFLRSLTHRIPRGVTCHSRRRQGCAPASNGSSTRRAAFTGCATRPPMRQN</sequence>
<dbReference type="Proteomes" id="UP001152604">
    <property type="component" value="Unassembled WGS sequence"/>
</dbReference>
<evidence type="ECO:0000256" key="5">
    <source>
        <dbReference type="ARBA" id="ARBA00023172"/>
    </source>
</evidence>
<keyword evidence="8" id="KW-1185">Reference proteome</keyword>
<evidence type="ECO:0000256" key="2">
    <source>
        <dbReference type="ARBA" id="ARBA00010961"/>
    </source>
</evidence>
<accession>A0ABM9DCW2</accession>
<protein>
    <recommendedName>
        <fullName evidence="9">Mutator family transposase</fullName>
    </recommendedName>
</protein>
<evidence type="ECO:0000313" key="7">
    <source>
        <dbReference type="EMBL" id="CAH2394375.1"/>
    </source>
</evidence>
<keyword evidence="3" id="KW-0815">Transposition</keyword>
<comment type="similarity">
    <text evidence="2">Belongs to the transposase mutator family.</text>
</comment>
<comment type="function">
    <text evidence="1">Required for the transposition of the insertion element.</text>
</comment>
<comment type="caution">
    <text evidence="7">The sequence shown here is derived from an EMBL/GenBank/DDBJ whole genome shotgun (WGS) entry which is preliminary data.</text>
</comment>
<evidence type="ECO:0000256" key="1">
    <source>
        <dbReference type="ARBA" id="ARBA00002190"/>
    </source>
</evidence>
<evidence type="ECO:0000256" key="4">
    <source>
        <dbReference type="ARBA" id="ARBA00023125"/>
    </source>
</evidence>
<keyword evidence="5" id="KW-0233">DNA recombination</keyword>
<evidence type="ECO:0000256" key="3">
    <source>
        <dbReference type="ARBA" id="ARBA00022578"/>
    </source>
</evidence>
<dbReference type="EMBL" id="CAKXZS010000001">
    <property type="protein sequence ID" value="CAH2394375.1"/>
    <property type="molecule type" value="Genomic_DNA"/>
</dbReference>
<feature type="region of interest" description="Disordered" evidence="6">
    <location>
        <begin position="70"/>
        <end position="100"/>
    </location>
</feature>
<organism evidence="7 8">
    <name type="scientific">Mesorhizobium ventifaucium</name>
    <dbReference type="NCBI Taxonomy" id="666020"/>
    <lineage>
        <taxon>Bacteria</taxon>
        <taxon>Pseudomonadati</taxon>
        <taxon>Pseudomonadota</taxon>
        <taxon>Alphaproteobacteria</taxon>
        <taxon>Hyphomicrobiales</taxon>
        <taxon>Phyllobacteriaceae</taxon>
        <taxon>Mesorhizobium</taxon>
    </lineage>
</organism>
<proteinExistence type="inferred from homology"/>
<dbReference type="InterPro" id="IPR001207">
    <property type="entry name" value="Transposase_mutator"/>
</dbReference>
<name>A0ABM9DCW2_9HYPH</name>
<dbReference type="Pfam" id="PF00872">
    <property type="entry name" value="Transposase_mut"/>
    <property type="match status" value="1"/>
</dbReference>
<gene>
    <name evidence="7" type="ORF">MES4922_10288</name>
</gene>
<reference evidence="7" key="1">
    <citation type="submission" date="2022-03" db="EMBL/GenBank/DDBJ databases">
        <authorList>
            <person name="Brunel B."/>
        </authorList>
    </citation>
    <scope>NUCLEOTIDE SEQUENCE</scope>
    <source>
        <strain evidence="7">STM4922sample</strain>
    </source>
</reference>
<keyword evidence="4" id="KW-0238">DNA-binding</keyword>
<evidence type="ECO:0008006" key="9">
    <source>
        <dbReference type="Google" id="ProtNLM"/>
    </source>
</evidence>
<evidence type="ECO:0000256" key="6">
    <source>
        <dbReference type="SAM" id="MobiDB-lite"/>
    </source>
</evidence>